<name>A0ABT7DYV6_9NEIS</name>
<evidence type="ECO:0000313" key="2">
    <source>
        <dbReference type="Proteomes" id="UP001172778"/>
    </source>
</evidence>
<organism evidence="1 2">
    <name type="scientific">Parachitinimonas caeni</name>
    <dbReference type="NCBI Taxonomy" id="3031301"/>
    <lineage>
        <taxon>Bacteria</taxon>
        <taxon>Pseudomonadati</taxon>
        <taxon>Pseudomonadota</taxon>
        <taxon>Betaproteobacteria</taxon>
        <taxon>Neisseriales</taxon>
        <taxon>Chitinibacteraceae</taxon>
        <taxon>Parachitinimonas</taxon>
    </lineage>
</organism>
<dbReference type="EMBL" id="JARRAF010000017">
    <property type="protein sequence ID" value="MDK2125240.1"/>
    <property type="molecule type" value="Genomic_DNA"/>
</dbReference>
<comment type="caution">
    <text evidence="1">The sequence shown here is derived from an EMBL/GenBank/DDBJ whole genome shotgun (WGS) entry which is preliminary data.</text>
</comment>
<reference evidence="1" key="1">
    <citation type="submission" date="2023-03" db="EMBL/GenBank/DDBJ databases">
        <title>Chitinimonas shenzhenensis gen. nov., sp. nov., a novel member of family Burkholderiaceae isolated from activated sludge collected in Shen Zhen, China.</title>
        <authorList>
            <person name="Wang X."/>
        </authorList>
    </citation>
    <scope>NUCLEOTIDE SEQUENCE</scope>
    <source>
        <strain evidence="1">DQS-5</strain>
    </source>
</reference>
<accession>A0ABT7DYV6</accession>
<keyword evidence="2" id="KW-1185">Reference proteome</keyword>
<evidence type="ECO:0000313" key="1">
    <source>
        <dbReference type="EMBL" id="MDK2125240.1"/>
    </source>
</evidence>
<gene>
    <name evidence="1" type="ORF">PZA18_14380</name>
</gene>
<dbReference type="RefSeq" id="WP_284101553.1">
    <property type="nucleotide sequence ID" value="NZ_JARRAF010000017.1"/>
</dbReference>
<protein>
    <submittedName>
        <fullName evidence="1">Uncharacterized protein</fullName>
    </submittedName>
</protein>
<dbReference type="Proteomes" id="UP001172778">
    <property type="component" value="Unassembled WGS sequence"/>
</dbReference>
<sequence length="115" mass="12861">MTEKEKLHEIHYVLSNFSHLLNENERIALGAFAFIAAKDGHTSNEFVLKGGAEPNAESRQLLSDGMQPLRKKLADRLLNEYKALIYENSCKQCGRLPATPRAKQCLGCGYSWHAG</sequence>
<proteinExistence type="predicted"/>